<dbReference type="GO" id="GO:0005096">
    <property type="term" value="F:GTPase activator activity"/>
    <property type="evidence" value="ECO:0007669"/>
    <property type="project" value="TreeGrafter"/>
</dbReference>
<organism evidence="3 4">
    <name type="scientific">Macrostomum lignano</name>
    <dbReference type="NCBI Taxonomy" id="282301"/>
    <lineage>
        <taxon>Eukaryota</taxon>
        <taxon>Metazoa</taxon>
        <taxon>Spiralia</taxon>
        <taxon>Lophotrochozoa</taxon>
        <taxon>Platyhelminthes</taxon>
        <taxon>Rhabditophora</taxon>
        <taxon>Macrostomorpha</taxon>
        <taxon>Macrostomida</taxon>
        <taxon>Macrostomidae</taxon>
        <taxon>Macrostomum</taxon>
    </lineage>
</organism>
<feature type="region of interest" description="Disordered" evidence="1">
    <location>
        <begin position="506"/>
        <end position="664"/>
    </location>
</feature>
<dbReference type="SMART" id="SM00164">
    <property type="entry name" value="TBC"/>
    <property type="match status" value="1"/>
</dbReference>
<feature type="region of interest" description="Disordered" evidence="1">
    <location>
        <begin position="417"/>
        <end position="473"/>
    </location>
</feature>
<dbReference type="PANTHER" id="PTHR47219">
    <property type="entry name" value="RAB GTPASE-ACTIVATING PROTEIN 1-LIKE"/>
    <property type="match status" value="1"/>
</dbReference>
<dbReference type="EMBL" id="NIVC01000572">
    <property type="protein sequence ID" value="PAA80621.1"/>
    <property type="molecule type" value="Genomic_DNA"/>
</dbReference>
<dbReference type="AlphaFoldDB" id="A0A267G3H5"/>
<dbReference type="PROSITE" id="PS50086">
    <property type="entry name" value="TBC_RABGAP"/>
    <property type="match status" value="1"/>
</dbReference>
<feature type="compositionally biased region" description="Low complexity" evidence="1">
    <location>
        <begin position="558"/>
        <end position="575"/>
    </location>
</feature>
<proteinExistence type="predicted"/>
<dbReference type="InterPro" id="IPR035969">
    <property type="entry name" value="Rab-GAP_TBC_sf"/>
</dbReference>
<evidence type="ECO:0000313" key="3">
    <source>
        <dbReference type="EMBL" id="PAA80621.1"/>
    </source>
</evidence>
<feature type="compositionally biased region" description="Low complexity" evidence="1">
    <location>
        <begin position="521"/>
        <end position="542"/>
    </location>
</feature>
<feature type="domain" description="Rab-GAP TBC" evidence="2">
    <location>
        <begin position="162"/>
        <end position="356"/>
    </location>
</feature>
<evidence type="ECO:0000256" key="1">
    <source>
        <dbReference type="SAM" id="MobiDB-lite"/>
    </source>
</evidence>
<evidence type="ECO:0000259" key="2">
    <source>
        <dbReference type="PROSITE" id="PS50086"/>
    </source>
</evidence>
<evidence type="ECO:0000313" key="4">
    <source>
        <dbReference type="Proteomes" id="UP000215902"/>
    </source>
</evidence>
<feature type="compositionally biased region" description="Basic residues" evidence="1">
    <location>
        <begin position="584"/>
        <end position="595"/>
    </location>
</feature>
<feature type="region of interest" description="Disordered" evidence="1">
    <location>
        <begin position="16"/>
        <end position="38"/>
    </location>
</feature>
<dbReference type="STRING" id="282301.A0A267G3H5"/>
<feature type="compositionally biased region" description="Low complexity" evidence="1">
    <location>
        <begin position="617"/>
        <end position="636"/>
    </location>
</feature>
<dbReference type="Pfam" id="PF00566">
    <property type="entry name" value="RabGAP-TBC"/>
    <property type="match status" value="1"/>
</dbReference>
<sequence length="664" mass="74992">AIIMSAKLQPVRPRIEVHHSKLDNNNEDEDSRENRRQDAERAAIVARYDGKASGGISGITEADPVPPDSQIDHFGFYHPAASGGVPAALSLAEARIRRADLRREPKWQRMLRPANQSGQASGSRFANWHRVAAETDNGGRGETASRRALDFSAKFLNRLYKGVPEKFRYPVWYELLAIDEARRSCQWGYPAIREYARKHSADVHQIDLDVNRTYRFTEFYRVRYNARQRVLFNVLVAYSMYNTDVGYCQGMSQLAAFLLLYFNDEEEAFLALTQLFTGPRHGLHGFFIPNFPKLLRYIEQYRTCLQKLMPRLDRLIHEKHLVPVTAYAVRWFMQAFLDCMPFPITVRLWDIFVALGEQVLVAMAVAVMRLHSKRLMKMKSDEEFLAFLGAGLQKDFSYTEDQVMQCLHDTLSELKSQRLLPEPGSLPDELPTRPPMRATPQQPVGVNGSADSTDRAPQQPLPPAPAPRQASQLNAQDVLRRSLQRRDPVPSPRQSTAWEIEVEESLSAQVRRPVAKDEARVAPAASPTPAVSAAASVSVSWRPAHRRDNGRRQRNSRSSHTQQQQPQQQANNNHQSRSAPSKPRIIHHSAAKKRISISGGSSTAAVTQHYHQRRLSGRSSSSRQQQRQQPGGSSTSPIRRRTPHQQGSQSFIGSVGELSVETPL</sequence>
<feature type="non-terminal residue" evidence="3">
    <location>
        <position position="1"/>
    </location>
</feature>
<dbReference type="OrthoDB" id="294251at2759"/>
<reference evidence="3 4" key="1">
    <citation type="submission" date="2017-06" db="EMBL/GenBank/DDBJ databases">
        <title>A platform for efficient transgenesis in Macrostomum lignano, a flatworm model organism for stem cell research.</title>
        <authorList>
            <person name="Berezikov E."/>
        </authorList>
    </citation>
    <scope>NUCLEOTIDE SEQUENCE [LARGE SCALE GENOMIC DNA]</scope>
    <source>
        <strain evidence="3">DV1</strain>
        <tissue evidence="3">Whole organism</tissue>
    </source>
</reference>
<dbReference type="InterPro" id="IPR000195">
    <property type="entry name" value="Rab-GAP-TBC_dom"/>
</dbReference>
<feature type="region of interest" description="Disordered" evidence="1">
    <location>
        <begin position="481"/>
        <end position="500"/>
    </location>
</feature>
<protein>
    <recommendedName>
        <fullName evidence="2">Rab-GAP TBC domain-containing protein</fullName>
    </recommendedName>
</protein>
<gene>
    <name evidence="3" type="ORF">BOX15_Mlig004109g1</name>
</gene>
<accession>A0A267G3H5</accession>
<dbReference type="GO" id="GO:0031267">
    <property type="term" value="F:small GTPase binding"/>
    <property type="evidence" value="ECO:0007669"/>
    <property type="project" value="TreeGrafter"/>
</dbReference>
<dbReference type="Gene3D" id="1.10.8.270">
    <property type="entry name" value="putative rabgap domain of human tbc1 domain family member 14 like domains"/>
    <property type="match status" value="1"/>
</dbReference>
<dbReference type="Gene3D" id="1.10.472.80">
    <property type="entry name" value="Ypt/Rab-GAP domain of gyp1p, domain 3"/>
    <property type="match status" value="1"/>
</dbReference>
<dbReference type="SUPFAM" id="SSF47923">
    <property type="entry name" value="Ypt/Rab-GAP domain of gyp1p"/>
    <property type="match status" value="2"/>
</dbReference>
<dbReference type="FunFam" id="1.10.8.270:FF:000016">
    <property type="entry name" value="TBC1 domain family member 2A"/>
    <property type="match status" value="1"/>
</dbReference>
<comment type="caution">
    <text evidence="3">The sequence shown here is derived from an EMBL/GenBank/DDBJ whole genome shotgun (WGS) entry which is preliminary data.</text>
</comment>
<dbReference type="PANTHER" id="PTHR47219:SF25">
    <property type="entry name" value="RAB-GAP TBC DOMAIN-CONTAINING PROTEIN"/>
    <property type="match status" value="1"/>
</dbReference>
<keyword evidence="4" id="KW-1185">Reference proteome</keyword>
<name>A0A267G3H5_9PLAT</name>
<dbReference type="Proteomes" id="UP000215902">
    <property type="component" value="Unassembled WGS sequence"/>
</dbReference>
<dbReference type="InterPro" id="IPR050302">
    <property type="entry name" value="Rab_GAP_TBC_domain"/>
</dbReference>